<feature type="transmembrane region" description="Helical" evidence="7">
    <location>
        <begin position="259"/>
        <end position="278"/>
    </location>
</feature>
<evidence type="ECO:0000313" key="11">
    <source>
        <dbReference type="RefSeq" id="XP_012921427.1"/>
    </source>
</evidence>
<gene>
    <name evidence="9" type="primary">GPR108</name>
    <name evidence="11" type="synonym">Gpr108</name>
</gene>
<evidence type="ECO:0000313" key="9">
    <source>
        <dbReference type="EMBL" id="JAN98101.1"/>
    </source>
</evidence>
<keyword evidence="4 7" id="KW-1133">Transmembrane helix</keyword>
<evidence type="ECO:0000256" key="4">
    <source>
        <dbReference type="ARBA" id="ARBA00022989"/>
    </source>
</evidence>
<sequence length="539" mass="60592">MAESERRGLGCWNPIELGQRLLLLLLVGSCSGRIHRLALTGEKRADIQLNSFGFYINGSLEVELSLLRLSPQETEEKSPLVGFSLSRVRSGSIRSYSAQDSHECLLQRNSSNLVVLFLINTKDLQVQVRKYGAQEKLFISPGLLPAKPGLPKAEHTDTPEVDSGNSTAGKAKAKPAGSQGPVEKNKDLVLDLGHLNDSYNFSFHVVIGSRAEEGQYNLNFHNCYNLMPGQERPFDLTVFIREKNPEGYLSAAEIPLFKLYLIMSACFLASGIFWVNVLCRNTYNVFKIHWLMAALAFTKSISLLFHSINYYFINSQGHPIEGLAVVHYVTHLLKGALLFITIALIGSGWAFVKYVLSDKEKKIFGIVIPLQVLANVAYIIIESREAGASDYGLWKEILFLVDLICCGAILFPVVWSIRHLQDASGTDGKVLVNLAKLKLFRHYYVMVICYVYFTRIIAILLRVAVPFQWQWLYQLLVEGSTLAFFVLTGYKFQPTRDNPYLQLPQEDEEDVQMEQVMTDSGFREGLSKVNKTASGREQL</sequence>
<feature type="transmembrane region" description="Helical" evidence="7">
    <location>
        <begin position="290"/>
        <end position="312"/>
    </location>
</feature>
<proteinExistence type="predicted"/>
<feature type="domain" description="GOST seven transmembrane" evidence="8">
    <location>
        <begin position="255"/>
        <end position="499"/>
    </location>
</feature>
<evidence type="ECO:0000313" key="10">
    <source>
        <dbReference type="Proteomes" id="UP000694906"/>
    </source>
</evidence>
<dbReference type="Pfam" id="PF06814">
    <property type="entry name" value="GOST_TM"/>
    <property type="match status" value="1"/>
</dbReference>
<organism evidence="9">
    <name type="scientific">Heterocephalus glaber</name>
    <name type="common">Naked mole rat</name>
    <dbReference type="NCBI Taxonomy" id="10181"/>
    <lineage>
        <taxon>Eukaryota</taxon>
        <taxon>Metazoa</taxon>
        <taxon>Chordata</taxon>
        <taxon>Craniata</taxon>
        <taxon>Vertebrata</taxon>
        <taxon>Euteleostomi</taxon>
        <taxon>Mammalia</taxon>
        <taxon>Eutheria</taxon>
        <taxon>Euarchontoglires</taxon>
        <taxon>Glires</taxon>
        <taxon>Rodentia</taxon>
        <taxon>Hystricomorpha</taxon>
        <taxon>Bathyergidae</taxon>
        <taxon>Heterocephalus</taxon>
    </lineage>
</organism>
<comment type="subcellular location">
    <subcellularLocation>
        <location evidence="1">Golgi apparatus membrane</location>
        <topology evidence="1">Multi-pass membrane protein</topology>
    </subcellularLocation>
</comment>
<evidence type="ECO:0000256" key="6">
    <source>
        <dbReference type="SAM" id="MobiDB-lite"/>
    </source>
</evidence>
<evidence type="ECO:0000256" key="7">
    <source>
        <dbReference type="SAM" id="Phobius"/>
    </source>
</evidence>
<keyword evidence="3" id="KW-0732">Signal</keyword>
<dbReference type="EMBL" id="GEBF01005531">
    <property type="protein sequence ID" value="JAN98101.1"/>
    <property type="molecule type" value="Transcribed_RNA"/>
</dbReference>
<evidence type="ECO:0000259" key="8">
    <source>
        <dbReference type="Pfam" id="PF06814"/>
    </source>
</evidence>
<feature type="transmembrane region" description="Helical" evidence="7">
    <location>
        <begin position="443"/>
        <end position="465"/>
    </location>
</feature>
<dbReference type="RefSeq" id="XP_012921427.1">
    <property type="nucleotide sequence ID" value="XM_013065973.2"/>
</dbReference>
<dbReference type="PANTHER" id="PTHR21229">
    <property type="entry name" value="LUNG SEVEN TRANSMEMBRANE RECEPTOR"/>
    <property type="match status" value="1"/>
</dbReference>
<accession>A0A0N8ET29</accession>
<dbReference type="OrthoDB" id="29657at2759"/>
<protein>
    <submittedName>
        <fullName evidence="9 11">Protein GPR108</fullName>
    </submittedName>
</protein>
<feature type="compositionally biased region" description="Polar residues" evidence="6">
    <location>
        <begin position="529"/>
        <end position="539"/>
    </location>
</feature>
<dbReference type="GO" id="GO:0000139">
    <property type="term" value="C:Golgi membrane"/>
    <property type="evidence" value="ECO:0007669"/>
    <property type="project" value="UniProtKB-SubCell"/>
</dbReference>
<feature type="transmembrane region" description="Helical" evidence="7">
    <location>
        <begin position="471"/>
        <end position="490"/>
    </location>
</feature>
<feature type="region of interest" description="Disordered" evidence="6">
    <location>
        <begin position="148"/>
        <end position="183"/>
    </location>
</feature>
<feature type="transmembrane region" description="Helical" evidence="7">
    <location>
        <begin position="393"/>
        <end position="415"/>
    </location>
</feature>
<reference evidence="9" key="1">
    <citation type="submission" date="2015-10" db="EMBL/GenBank/DDBJ databases">
        <title>FRAMA: From RNA-seq data to annotated mRNA assemblies.</title>
        <authorList>
            <person name="Bens M."/>
            <person name="Sahm A."/>
            <person name="Jahn N."/>
            <person name="Morhart M."/>
            <person name="Holtze S."/>
            <person name="Hildebrandt T.B."/>
            <person name="Platzer M."/>
            <person name="Szafranski K."/>
        </authorList>
    </citation>
    <scope>NUCLEOTIDE SEQUENCE</scope>
    <source>
        <tissue evidence="9">Skin</tissue>
    </source>
</reference>
<evidence type="ECO:0000256" key="5">
    <source>
        <dbReference type="ARBA" id="ARBA00023136"/>
    </source>
</evidence>
<feature type="transmembrane region" description="Helical" evidence="7">
    <location>
        <begin position="363"/>
        <end position="381"/>
    </location>
</feature>
<name>A0A0N8ET29_HETGA</name>
<dbReference type="InterPro" id="IPR009637">
    <property type="entry name" value="GPR107/GPR108-like"/>
</dbReference>
<keyword evidence="10" id="KW-1185">Reference proteome</keyword>
<dbReference type="CTD" id="56927"/>
<feature type="region of interest" description="Disordered" evidence="6">
    <location>
        <begin position="519"/>
        <end position="539"/>
    </location>
</feature>
<feature type="transmembrane region" description="Helical" evidence="7">
    <location>
        <begin position="332"/>
        <end position="356"/>
    </location>
</feature>
<reference evidence="11" key="2">
    <citation type="submission" date="2025-04" db="UniProtKB">
        <authorList>
            <consortium name="RefSeq"/>
        </authorList>
    </citation>
    <scope>IDENTIFICATION</scope>
</reference>
<keyword evidence="5 7" id="KW-0472">Membrane</keyword>
<dbReference type="AlphaFoldDB" id="A0A0N8ET29"/>
<evidence type="ECO:0000256" key="2">
    <source>
        <dbReference type="ARBA" id="ARBA00022692"/>
    </source>
</evidence>
<evidence type="ECO:0000256" key="1">
    <source>
        <dbReference type="ARBA" id="ARBA00004653"/>
    </source>
</evidence>
<dbReference type="Proteomes" id="UP000694906">
    <property type="component" value="Unplaced"/>
</dbReference>
<dbReference type="InterPro" id="IPR053937">
    <property type="entry name" value="GOST_TM"/>
</dbReference>
<evidence type="ECO:0000256" key="3">
    <source>
        <dbReference type="ARBA" id="ARBA00022729"/>
    </source>
</evidence>
<dbReference type="PANTHER" id="PTHR21229:SF11">
    <property type="entry name" value="PROTEIN GPR108"/>
    <property type="match status" value="1"/>
</dbReference>
<keyword evidence="2 7" id="KW-0812">Transmembrane</keyword>
<dbReference type="GeneID" id="101726617"/>